<feature type="transmembrane region" description="Helical" evidence="6">
    <location>
        <begin position="441"/>
        <end position="459"/>
    </location>
</feature>
<evidence type="ECO:0000256" key="5">
    <source>
        <dbReference type="ARBA" id="ARBA00023136"/>
    </source>
</evidence>
<feature type="transmembrane region" description="Helical" evidence="6">
    <location>
        <begin position="308"/>
        <end position="330"/>
    </location>
</feature>
<dbReference type="InterPro" id="IPR002645">
    <property type="entry name" value="STAS_dom"/>
</dbReference>
<evidence type="ECO:0000256" key="6">
    <source>
        <dbReference type="SAM" id="Phobius"/>
    </source>
</evidence>
<evidence type="ECO:0000259" key="7">
    <source>
        <dbReference type="PROSITE" id="PS50801"/>
    </source>
</evidence>
<sequence>MVGMRGAYGGGGGAYNDSKSRPHGGGMAAAPVTEQEIAAMAVHKVAPPPAQSTASKMKARVKETFFPDDPFRAFKGQPLGTQWLMAVRYLFPILDWVPSYSFSLFKSDLVAGLTIASLAIPQASSIFSMHLSMLCMGISYAKLASLPPIIGLYSSFVPPMVYAVLGSSRDLAVGPVSIASLIMGSMLRQAVSPTAEPLLFLQLAFTSTFFAGLVQASLGILRLGFVIDFLSKATLVGFMAGAAIIVALQQLKALLGIVHFTTEMGIVPVMASVFHHTNEWSWQTILMGVCFLVFLLSARHVSIRWPKLFWVSACAPLASVIISTLLVYLFKAQNHGISIIGQLKCGLNHPSWDKLLFDTTYLGLTMKTGLVTGIISLTEGIAVGRTFASIRGYQVDGNKEMMAIGLMNVVGSCTSCYVTTGAFSRSAVNHNAGCKTAMSNVIMALTVMVTLLFLMPLFVYTPNVVLGAIIIAAVIGLIDLPAVYHIWKMDKMDFLVCVCAFAGVIFISVQEGLAIAVGISIFRVLMQITRPKMMVQGNIKGTDIYRDLHHYKEAQRVSGFLILAIEAPINFANCNYLNERIKRWIEEESFEQDKHTELHFIILDLSAVPAIDTSGIAFLIDIKKSIEKRGLELVLVNPTGEVMEKIQRANEAQNYFRPDCLYLTTAEAVASLSALAKMTKP</sequence>
<keyword evidence="3 6" id="KW-0812">Transmembrane</keyword>
<organism evidence="8 9">
    <name type="scientific">Miscanthus lutarioriparius</name>
    <dbReference type="NCBI Taxonomy" id="422564"/>
    <lineage>
        <taxon>Eukaryota</taxon>
        <taxon>Viridiplantae</taxon>
        <taxon>Streptophyta</taxon>
        <taxon>Embryophyta</taxon>
        <taxon>Tracheophyta</taxon>
        <taxon>Spermatophyta</taxon>
        <taxon>Magnoliopsida</taxon>
        <taxon>Liliopsida</taxon>
        <taxon>Poales</taxon>
        <taxon>Poaceae</taxon>
        <taxon>PACMAD clade</taxon>
        <taxon>Panicoideae</taxon>
        <taxon>Andropogonodae</taxon>
        <taxon>Andropogoneae</taxon>
        <taxon>Saccharinae</taxon>
        <taxon>Miscanthus</taxon>
    </lineage>
</organism>
<dbReference type="Pfam" id="PF00916">
    <property type="entry name" value="Sulfate_transp"/>
    <property type="match status" value="1"/>
</dbReference>
<dbReference type="SUPFAM" id="SSF52091">
    <property type="entry name" value="SpoIIaa-like"/>
    <property type="match status" value="1"/>
</dbReference>
<dbReference type="CDD" id="cd07042">
    <property type="entry name" value="STAS_SulP_like_sulfate_transporter"/>
    <property type="match status" value="1"/>
</dbReference>
<comment type="subcellular location">
    <subcellularLocation>
        <location evidence="1">Membrane</location>
        <topology evidence="1">Multi-pass membrane protein</topology>
    </subcellularLocation>
</comment>
<protein>
    <recommendedName>
        <fullName evidence="7">STAS domain-containing protein</fullName>
    </recommendedName>
</protein>
<feature type="transmembrane region" description="Helical" evidence="6">
    <location>
        <begin position="465"/>
        <end position="487"/>
    </location>
</feature>
<dbReference type="Pfam" id="PF01740">
    <property type="entry name" value="STAS"/>
    <property type="match status" value="1"/>
</dbReference>
<dbReference type="PROSITE" id="PS50801">
    <property type="entry name" value="STAS"/>
    <property type="match status" value="1"/>
</dbReference>
<feature type="transmembrane region" description="Helical" evidence="6">
    <location>
        <begin position="401"/>
        <end position="420"/>
    </location>
</feature>
<keyword evidence="5 6" id="KW-0472">Membrane</keyword>
<evidence type="ECO:0000313" key="9">
    <source>
        <dbReference type="Proteomes" id="UP000604825"/>
    </source>
</evidence>
<dbReference type="FunFam" id="3.30.750.24:FF:000002">
    <property type="entry name" value="Sulfate transporter 31"/>
    <property type="match status" value="1"/>
</dbReference>
<feature type="transmembrane region" description="Helical" evidence="6">
    <location>
        <begin position="143"/>
        <end position="165"/>
    </location>
</feature>
<feature type="transmembrane region" description="Helical" evidence="6">
    <location>
        <begin position="199"/>
        <end position="223"/>
    </location>
</feature>
<dbReference type="Gene3D" id="3.30.750.24">
    <property type="entry name" value="STAS domain"/>
    <property type="match status" value="1"/>
</dbReference>
<accession>A0A811QTF7</accession>
<evidence type="ECO:0000313" key="8">
    <source>
        <dbReference type="EMBL" id="CAD6259280.1"/>
    </source>
</evidence>
<evidence type="ECO:0000256" key="2">
    <source>
        <dbReference type="ARBA" id="ARBA00022448"/>
    </source>
</evidence>
<feature type="transmembrane region" description="Helical" evidence="6">
    <location>
        <begin position="109"/>
        <end position="131"/>
    </location>
</feature>
<evidence type="ECO:0000256" key="1">
    <source>
        <dbReference type="ARBA" id="ARBA00004141"/>
    </source>
</evidence>
<feature type="transmembrane region" description="Helical" evidence="6">
    <location>
        <begin position="494"/>
        <end position="525"/>
    </location>
</feature>
<dbReference type="Proteomes" id="UP000604825">
    <property type="component" value="Unassembled WGS sequence"/>
</dbReference>
<proteinExistence type="predicted"/>
<feature type="domain" description="STAS" evidence="7">
    <location>
        <begin position="550"/>
        <end position="672"/>
    </location>
</feature>
<gene>
    <name evidence="8" type="ORF">NCGR_LOCUS42721</name>
</gene>
<dbReference type="InterPro" id="IPR011547">
    <property type="entry name" value="SLC26A/SulP_dom"/>
</dbReference>
<name>A0A811QTF7_9POAL</name>
<evidence type="ECO:0000256" key="3">
    <source>
        <dbReference type="ARBA" id="ARBA00022692"/>
    </source>
</evidence>
<dbReference type="PANTHER" id="PTHR11814">
    <property type="entry name" value="SULFATE TRANSPORTER"/>
    <property type="match status" value="1"/>
</dbReference>
<keyword evidence="2" id="KW-0813">Transport</keyword>
<dbReference type="NCBIfam" id="TIGR00815">
    <property type="entry name" value="sulP"/>
    <property type="match status" value="1"/>
</dbReference>
<dbReference type="InterPro" id="IPR001902">
    <property type="entry name" value="SLC26A/SulP_fam"/>
</dbReference>
<dbReference type="GO" id="GO:0055085">
    <property type="term" value="P:transmembrane transport"/>
    <property type="evidence" value="ECO:0007669"/>
    <property type="project" value="InterPro"/>
</dbReference>
<dbReference type="AlphaFoldDB" id="A0A811QTF7"/>
<dbReference type="InterPro" id="IPR036513">
    <property type="entry name" value="STAS_dom_sf"/>
</dbReference>
<keyword evidence="4 6" id="KW-1133">Transmembrane helix</keyword>
<feature type="transmembrane region" description="Helical" evidence="6">
    <location>
        <begin position="280"/>
        <end position="296"/>
    </location>
</feature>
<reference evidence="8" key="1">
    <citation type="submission" date="2020-10" db="EMBL/GenBank/DDBJ databases">
        <authorList>
            <person name="Han B."/>
            <person name="Lu T."/>
            <person name="Zhao Q."/>
            <person name="Huang X."/>
            <person name="Zhao Y."/>
        </authorList>
    </citation>
    <scope>NUCLEOTIDE SEQUENCE</scope>
</reference>
<evidence type="ECO:0000256" key="4">
    <source>
        <dbReference type="ARBA" id="ARBA00022989"/>
    </source>
</evidence>
<keyword evidence="9" id="KW-1185">Reference proteome</keyword>
<dbReference type="GO" id="GO:0016020">
    <property type="term" value="C:membrane"/>
    <property type="evidence" value="ECO:0007669"/>
    <property type="project" value="UniProtKB-SubCell"/>
</dbReference>
<dbReference type="OrthoDB" id="288203at2759"/>
<comment type="caution">
    <text evidence="8">The sequence shown here is derived from an EMBL/GenBank/DDBJ whole genome shotgun (WGS) entry which is preliminary data.</text>
</comment>
<dbReference type="EMBL" id="CAJGYO010000011">
    <property type="protein sequence ID" value="CAD6259280.1"/>
    <property type="molecule type" value="Genomic_DNA"/>
</dbReference>